<gene>
    <name evidence="9" type="ORF">ONB1V03_LOCUS1351</name>
</gene>
<keyword evidence="5" id="KW-0862">Zinc</keyword>
<feature type="domain" description="C2H2-type" evidence="8">
    <location>
        <begin position="273"/>
        <end position="300"/>
    </location>
</feature>
<dbReference type="InterPro" id="IPR050329">
    <property type="entry name" value="GLI_C2H2-zinc-finger"/>
</dbReference>
<dbReference type="Gene3D" id="3.30.160.60">
    <property type="entry name" value="Classic Zinc Finger"/>
    <property type="match status" value="4"/>
</dbReference>
<protein>
    <recommendedName>
        <fullName evidence="8">C2H2-type domain-containing protein</fullName>
    </recommendedName>
</protein>
<dbReference type="GO" id="GO:0000978">
    <property type="term" value="F:RNA polymerase II cis-regulatory region sequence-specific DNA binding"/>
    <property type="evidence" value="ECO:0007669"/>
    <property type="project" value="TreeGrafter"/>
</dbReference>
<feature type="domain" description="C2H2-type" evidence="8">
    <location>
        <begin position="183"/>
        <end position="212"/>
    </location>
</feature>
<organism evidence="9">
    <name type="scientific">Oppiella nova</name>
    <dbReference type="NCBI Taxonomy" id="334625"/>
    <lineage>
        <taxon>Eukaryota</taxon>
        <taxon>Metazoa</taxon>
        <taxon>Ecdysozoa</taxon>
        <taxon>Arthropoda</taxon>
        <taxon>Chelicerata</taxon>
        <taxon>Arachnida</taxon>
        <taxon>Acari</taxon>
        <taxon>Acariformes</taxon>
        <taxon>Sarcoptiformes</taxon>
        <taxon>Oribatida</taxon>
        <taxon>Brachypylina</taxon>
        <taxon>Oppioidea</taxon>
        <taxon>Oppiidae</taxon>
        <taxon>Oppiella</taxon>
    </lineage>
</organism>
<dbReference type="EMBL" id="OC915046">
    <property type="protein sequence ID" value="CAD7638352.1"/>
    <property type="molecule type" value="Genomic_DNA"/>
</dbReference>
<dbReference type="InterPro" id="IPR013087">
    <property type="entry name" value="Znf_C2H2_type"/>
</dbReference>
<dbReference type="Proteomes" id="UP000728032">
    <property type="component" value="Unassembled WGS sequence"/>
</dbReference>
<evidence type="ECO:0000256" key="3">
    <source>
        <dbReference type="ARBA" id="ARBA00022737"/>
    </source>
</evidence>
<keyword evidence="6" id="KW-0539">Nucleus</keyword>
<dbReference type="PROSITE" id="PS50157">
    <property type="entry name" value="ZINC_FINGER_C2H2_2"/>
    <property type="match status" value="4"/>
</dbReference>
<keyword evidence="2" id="KW-0479">Metal-binding</keyword>
<feature type="domain" description="C2H2-type" evidence="8">
    <location>
        <begin position="243"/>
        <end position="272"/>
    </location>
</feature>
<keyword evidence="3" id="KW-0677">Repeat</keyword>
<comment type="subcellular location">
    <subcellularLocation>
        <location evidence="1">Nucleus</location>
    </subcellularLocation>
</comment>
<dbReference type="FunFam" id="3.30.160.60:FF:001182">
    <property type="entry name" value="Zinc finger, C2H2 type"/>
    <property type="match status" value="1"/>
</dbReference>
<dbReference type="Pfam" id="PF00096">
    <property type="entry name" value="zf-C2H2"/>
    <property type="match status" value="2"/>
</dbReference>
<evidence type="ECO:0000256" key="2">
    <source>
        <dbReference type="ARBA" id="ARBA00022723"/>
    </source>
</evidence>
<dbReference type="SMART" id="SM00355">
    <property type="entry name" value="ZnF_C2H2"/>
    <property type="match status" value="5"/>
</dbReference>
<sequence length="332" mass="39108">MSSEEVLVLRMNNEKLLKTNRQLTEMLRLMDKFRVLLISMVNNCKCNTETNIRIRFNLLMEEYYHLNDTNPLKSHDLKSSPLSAPEDHSCHQIDVNSVVSNLLTQTEDNSLCLDANDNPLITEVIAHDTSGQKQSIFDSMTKSEDGKDLDLRERIARLKRYVARPKIYSRTKRSEEEKTDHSFACIWPGCQKQFKAKVDMKTHLWRHTGDKQYVCEWPGCGKRFPIKRNLTRHRETHEGVKGFACDWPGCEYKSWYPQGVRAHRKRHTDERPYKCDHCEWTFRQSHHLKAHLLKHTGEKPFECVHAGCEQRFQSRQAMKFHCQRTHRQKAAL</sequence>
<evidence type="ECO:0000256" key="5">
    <source>
        <dbReference type="ARBA" id="ARBA00022833"/>
    </source>
</evidence>
<feature type="domain" description="C2H2-type" evidence="8">
    <location>
        <begin position="213"/>
        <end position="242"/>
    </location>
</feature>
<dbReference type="EMBL" id="CAJPVJ010000221">
    <property type="protein sequence ID" value="CAG2161749.1"/>
    <property type="molecule type" value="Genomic_DNA"/>
</dbReference>
<dbReference type="GO" id="GO:0000981">
    <property type="term" value="F:DNA-binding transcription factor activity, RNA polymerase II-specific"/>
    <property type="evidence" value="ECO:0007669"/>
    <property type="project" value="TreeGrafter"/>
</dbReference>
<keyword evidence="10" id="KW-1185">Reference proteome</keyword>
<evidence type="ECO:0000256" key="4">
    <source>
        <dbReference type="ARBA" id="ARBA00022771"/>
    </source>
</evidence>
<dbReference type="OrthoDB" id="6436585at2759"/>
<dbReference type="PROSITE" id="PS00028">
    <property type="entry name" value="ZINC_FINGER_C2H2_1"/>
    <property type="match status" value="4"/>
</dbReference>
<proteinExistence type="predicted"/>
<dbReference type="GO" id="GO:0045944">
    <property type="term" value="P:positive regulation of transcription by RNA polymerase II"/>
    <property type="evidence" value="ECO:0007669"/>
    <property type="project" value="UniProtKB-ARBA"/>
</dbReference>
<evidence type="ECO:0000259" key="8">
    <source>
        <dbReference type="PROSITE" id="PS50157"/>
    </source>
</evidence>
<keyword evidence="4 7" id="KW-0863">Zinc-finger</keyword>
<evidence type="ECO:0000256" key="1">
    <source>
        <dbReference type="ARBA" id="ARBA00004123"/>
    </source>
</evidence>
<evidence type="ECO:0000313" key="10">
    <source>
        <dbReference type="Proteomes" id="UP000728032"/>
    </source>
</evidence>
<evidence type="ECO:0000313" key="9">
    <source>
        <dbReference type="EMBL" id="CAD7638352.1"/>
    </source>
</evidence>
<dbReference type="InterPro" id="IPR036236">
    <property type="entry name" value="Znf_C2H2_sf"/>
</dbReference>
<reference evidence="9" key="1">
    <citation type="submission" date="2020-11" db="EMBL/GenBank/DDBJ databases">
        <authorList>
            <person name="Tran Van P."/>
        </authorList>
    </citation>
    <scope>NUCLEOTIDE SEQUENCE</scope>
</reference>
<accession>A0A7R9QB86</accession>
<dbReference type="PANTHER" id="PTHR19818">
    <property type="entry name" value="ZINC FINGER PROTEIN ZIC AND GLI"/>
    <property type="match status" value="1"/>
</dbReference>
<dbReference type="PANTHER" id="PTHR19818:SF139">
    <property type="entry name" value="PAIR-RULE PROTEIN ODD-PAIRED"/>
    <property type="match status" value="1"/>
</dbReference>
<evidence type="ECO:0000256" key="6">
    <source>
        <dbReference type="ARBA" id="ARBA00023242"/>
    </source>
</evidence>
<dbReference type="GO" id="GO:0008270">
    <property type="term" value="F:zinc ion binding"/>
    <property type="evidence" value="ECO:0007669"/>
    <property type="project" value="UniProtKB-KW"/>
</dbReference>
<dbReference type="AlphaFoldDB" id="A0A7R9QB86"/>
<dbReference type="FunFam" id="3.30.160.60:FF:000125">
    <property type="entry name" value="Putative zinc finger protein 143"/>
    <property type="match status" value="1"/>
</dbReference>
<evidence type="ECO:0000256" key="7">
    <source>
        <dbReference type="PROSITE-ProRule" id="PRU00042"/>
    </source>
</evidence>
<dbReference type="SUPFAM" id="SSF57667">
    <property type="entry name" value="beta-beta-alpha zinc fingers"/>
    <property type="match status" value="3"/>
</dbReference>
<name>A0A7R9QB86_9ACAR</name>
<dbReference type="GO" id="GO:0005634">
    <property type="term" value="C:nucleus"/>
    <property type="evidence" value="ECO:0007669"/>
    <property type="project" value="UniProtKB-SubCell"/>
</dbReference>